<keyword evidence="1" id="KW-0479">Metal-binding</keyword>
<keyword evidence="4" id="KW-1185">Reference proteome</keyword>
<dbReference type="Pfam" id="PF04434">
    <property type="entry name" value="SWIM"/>
    <property type="match status" value="1"/>
</dbReference>
<dbReference type="OrthoDB" id="9760715at2"/>
<evidence type="ECO:0000313" key="3">
    <source>
        <dbReference type="EMBL" id="KGE84816.1"/>
    </source>
</evidence>
<name>A0A098RYD8_9BACT</name>
<sequence length="151" mass="18225">MNINNFEKLIEPKIIARGFDYYEQEHIRSFEQMEEGEFSALIIGTDTYSIFIKLDTDKEILDHSCTCPYDWGEYCKHKVAVLYRIKDGKGHLQEPETDNNFSILKDEIENCDNKKFKDLILYMAKRDRKFRSELFWEFGHEDDYLMEDEYF</sequence>
<dbReference type="AlphaFoldDB" id="A0A098RYD8"/>
<reference evidence="3 4" key="1">
    <citation type="journal article" date="2014" name="Int. J. Syst. Evol. Microbiol.">
        <title>Phaeodactylibacter xiamenensis gen. nov., sp. nov., a member of the family Saprospiraceae isolated from the marine alga Phaeodactylum tricornutum.</title>
        <authorList>
            <person name="Chen Z.Jr."/>
            <person name="Lei X."/>
            <person name="Lai Q."/>
            <person name="Li Y."/>
            <person name="Zhang B."/>
            <person name="Zhang J."/>
            <person name="Zhang H."/>
            <person name="Yang L."/>
            <person name="Zheng W."/>
            <person name="Tian Y."/>
            <person name="Yu Z."/>
            <person name="Xu H.Jr."/>
            <person name="Zheng T."/>
        </authorList>
    </citation>
    <scope>NUCLEOTIDE SEQUENCE [LARGE SCALE GENOMIC DNA]</scope>
    <source>
        <strain evidence="3 4">KD52</strain>
    </source>
</reference>
<protein>
    <recommendedName>
        <fullName evidence="2">SWIM-type domain-containing protein</fullName>
    </recommendedName>
</protein>
<dbReference type="Proteomes" id="UP000029736">
    <property type="component" value="Unassembled WGS sequence"/>
</dbReference>
<dbReference type="EMBL" id="JPOS01000126">
    <property type="protein sequence ID" value="KGE84816.1"/>
    <property type="molecule type" value="Genomic_DNA"/>
</dbReference>
<feature type="domain" description="SWIM-type" evidence="2">
    <location>
        <begin position="50"/>
        <end position="86"/>
    </location>
</feature>
<dbReference type="InterPro" id="IPR007527">
    <property type="entry name" value="Znf_SWIM"/>
</dbReference>
<evidence type="ECO:0000259" key="2">
    <source>
        <dbReference type="PROSITE" id="PS50966"/>
    </source>
</evidence>
<gene>
    <name evidence="3" type="ORF">IX84_31650</name>
</gene>
<accession>A0A098RYD8</accession>
<keyword evidence="1" id="KW-0862">Zinc</keyword>
<evidence type="ECO:0000256" key="1">
    <source>
        <dbReference type="PROSITE-ProRule" id="PRU00325"/>
    </source>
</evidence>
<keyword evidence="1" id="KW-0863">Zinc-finger</keyword>
<evidence type="ECO:0000313" key="4">
    <source>
        <dbReference type="Proteomes" id="UP000029736"/>
    </source>
</evidence>
<organism evidence="3 4">
    <name type="scientific">Phaeodactylibacter xiamenensis</name>
    <dbReference type="NCBI Taxonomy" id="1524460"/>
    <lineage>
        <taxon>Bacteria</taxon>
        <taxon>Pseudomonadati</taxon>
        <taxon>Bacteroidota</taxon>
        <taxon>Saprospiria</taxon>
        <taxon>Saprospirales</taxon>
        <taxon>Haliscomenobacteraceae</taxon>
        <taxon>Phaeodactylibacter</taxon>
    </lineage>
</organism>
<dbReference type="GO" id="GO:0008270">
    <property type="term" value="F:zinc ion binding"/>
    <property type="evidence" value="ECO:0007669"/>
    <property type="project" value="UniProtKB-KW"/>
</dbReference>
<dbReference type="RefSeq" id="WP_044230296.1">
    <property type="nucleotide sequence ID" value="NZ_JPOS01000126.1"/>
</dbReference>
<comment type="caution">
    <text evidence="3">The sequence shown here is derived from an EMBL/GenBank/DDBJ whole genome shotgun (WGS) entry which is preliminary data.</text>
</comment>
<dbReference type="PROSITE" id="PS50966">
    <property type="entry name" value="ZF_SWIM"/>
    <property type="match status" value="1"/>
</dbReference>
<proteinExistence type="predicted"/>